<protein>
    <submittedName>
        <fullName evidence="1">Uncharacterized protein</fullName>
    </submittedName>
</protein>
<keyword evidence="2" id="KW-1185">Reference proteome</keyword>
<evidence type="ECO:0000313" key="1">
    <source>
        <dbReference type="EMBL" id="KAK1866408.1"/>
    </source>
</evidence>
<comment type="caution">
    <text evidence="1">The sequence shown here is derived from an EMBL/GenBank/DDBJ whole genome shotgun (WGS) entry which is preliminary data.</text>
</comment>
<gene>
    <name evidence="1" type="ORF">I4F81_008928</name>
</gene>
<evidence type="ECO:0000313" key="2">
    <source>
        <dbReference type="Proteomes" id="UP000798662"/>
    </source>
</evidence>
<dbReference type="Proteomes" id="UP000798662">
    <property type="component" value="Chromosome 2"/>
</dbReference>
<organism evidence="1 2">
    <name type="scientific">Pyropia yezoensis</name>
    <name type="common">Susabi-nori</name>
    <name type="synonym">Porphyra yezoensis</name>
    <dbReference type="NCBI Taxonomy" id="2788"/>
    <lineage>
        <taxon>Eukaryota</taxon>
        <taxon>Rhodophyta</taxon>
        <taxon>Bangiophyceae</taxon>
        <taxon>Bangiales</taxon>
        <taxon>Bangiaceae</taxon>
        <taxon>Pyropia</taxon>
    </lineage>
</organism>
<dbReference type="EMBL" id="CM020619">
    <property type="protein sequence ID" value="KAK1866408.1"/>
    <property type="molecule type" value="Genomic_DNA"/>
</dbReference>
<reference evidence="1" key="1">
    <citation type="submission" date="2019-11" db="EMBL/GenBank/DDBJ databases">
        <title>Nori genome reveals adaptations in red seaweeds to the harsh intertidal environment.</title>
        <authorList>
            <person name="Wang D."/>
            <person name="Mao Y."/>
        </authorList>
    </citation>
    <scope>NUCLEOTIDE SEQUENCE</scope>
    <source>
        <tissue evidence="1">Gametophyte</tissue>
    </source>
</reference>
<sequence length="182" mass="19749">MYGIAHTEVIDLPHMQATPILFDFKNVWKIHPLVERVDFLTPGAEGDHGVGAARVCNFYDGAGSVKETIIEEMPTSFTVAMSDMSLLFKTGTAKLTVAPVRGGAASRVSLEMLVEPKFGLLGVLMTRWMIAPKLPGAVKGLANGMLVHGHDPTVLVSKGGRTYRGTEANPTWVTAYMYRGWS</sequence>
<accession>A0ACC3C8K9</accession>
<name>A0ACC3C8K9_PYRYE</name>
<proteinExistence type="predicted"/>